<reference evidence="3" key="2">
    <citation type="submission" date="2023-11" db="EMBL/GenBank/DDBJ databases">
        <title>MicrobeMod: A computational toolkit for identifying prokaryotic methylation and restriction-modification with nanopore sequencing.</title>
        <authorList>
            <person name="Crits-Christoph A."/>
            <person name="Kang S.C."/>
            <person name="Lee H."/>
            <person name="Ostrov N."/>
        </authorList>
    </citation>
    <scope>NUCLEOTIDE SEQUENCE</scope>
    <source>
        <strain evidence="3">ATCC 51242</strain>
    </source>
</reference>
<dbReference type="InterPro" id="IPR011009">
    <property type="entry name" value="Kinase-like_dom_sf"/>
</dbReference>
<reference evidence="2 4" key="1">
    <citation type="submission" date="2014-03" db="EMBL/GenBank/DDBJ databases">
        <title>Complete genome sequence of the Radio-Resistant Rubrobacter radiotolerans RSPS-4.</title>
        <authorList>
            <person name="Egas C.C."/>
            <person name="Barroso C.C."/>
            <person name="Froufe H.J.C."/>
            <person name="Pacheco J.J."/>
            <person name="Albuquerque L.L."/>
            <person name="da Costa M.M.S."/>
        </authorList>
    </citation>
    <scope>NUCLEOTIDE SEQUENCE [LARGE SCALE GENOMIC DNA]</scope>
    <source>
        <strain evidence="2 4">RSPS-4</strain>
    </source>
</reference>
<evidence type="ECO:0000313" key="3">
    <source>
        <dbReference type="EMBL" id="MDX5894550.1"/>
    </source>
</evidence>
<dbReference type="Proteomes" id="UP000025229">
    <property type="component" value="Chromosome"/>
</dbReference>
<evidence type="ECO:0000256" key="1">
    <source>
        <dbReference type="PIRNR" id="PIRNR006221"/>
    </source>
</evidence>
<name>A0A023X507_RUBRA</name>
<dbReference type="Proteomes" id="UP001281130">
    <property type="component" value="Unassembled WGS sequence"/>
</dbReference>
<dbReference type="KEGG" id="rrd:RradSPS_1861"/>
<proteinExistence type="inferred from homology"/>
<dbReference type="Pfam" id="PF03881">
    <property type="entry name" value="Fructosamin_kin"/>
    <property type="match status" value="1"/>
</dbReference>
<dbReference type="EMBL" id="CP007514">
    <property type="protein sequence ID" value="AHY47144.1"/>
    <property type="molecule type" value="Genomic_DNA"/>
</dbReference>
<dbReference type="EMBL" id="JAWXXX010000001">
    <property type="protein sequence ID" value="MDX5894550.1"/>
    <property type="molecule type" value="Genomic_DNA"/>
</dbReference>
<dbReference type="GO" id="GO:0016301">
    <property type="term" value="F:kinase activity"/>
    <property type="evidence" value="ECO:0007669"/>
    <property type="project" value="UniProtKB-UniRule"/>
</dbReference>
<dbReference type="Gene3D" id="3.30.200.20">
    <property type="entry name" value="Phosphorylase Kinase, domain 1"/>
    <property type="match status" value="1"/>
</dbReference>
<accession>A0A023X507</accession>
<dbReference type="PANTHER" id="PTHR12149:SF8">
    <property type="entry name" value="PROTEIN-RIBULOSAMINE 3-KINASE"/>
    <property type="match status" value="1"/>
</dbReference>
<sequence length="289" mass="32691">MRDVHDRLLADEVEARFGTRIASSRPLHGGMIGEVLRLDLDDGTRLVAKLDREGSANLEREGYMLGYLRERSNLPVPEVFYSSGELLLMEFVEGESAFSRAAERHAAELLAELHSVEADAFGLERDTLIGSLHQPNPPSASWLEFFRDNRLLYLADVAHEAGRLPAELRKRVEALSGKLDGLVEEPERPALIHGDVWSQNVLARGDRVTAFIDPAIYNAHPEMELAYISLFNSFGEEFFRRYGELRPLPDEFFTERRHLYALYPLLVHVYFFGGGYVGAVERTLARFGV</sequence>
<evidence type="ECO:0000313" key="4">
    <source>
        <dbReference type="Proteomes" id="UP000025229"/>
    </source>
</evidence>
<dbReference type="eggNOG" id="COG3001">
    <property type="taxonomic scope" value="Bacteria"/>
</dbReference>
<dbReference type="PANTHER" id="PTHR12149">
    <property type="entry name" value="FRUCTOSAMINE 3 KINASE-RELATED PROTEIN"/>
    <property type="match status" value="1"/>
</dbReference>
<keyword evidence="1 3" id="KW-0418">Kinase</keyword>
<evidence type="ECO:0000313" key="2">
    <source>
        <dbReference type="EMBL" id="AHY47144.1"/>
    </source>
</evidence>
<keyword evidence="1" id="KW-0808">Transferase</keyword>
<gene>
    <name evidence="2" type="ORF">RradSPS_1861</name>
    <name evidence="3" type="ORF">SIL72_10985</name>
</gene>
<dbReference type="STRING" id="42256.RradSPS_1861"/>
<organism evidence="2 4">
    <name type="scientific">Rubrobacter radiotolerans</name>
    <name type="common">Arthrobacter radiotolerans</name>
    <dbReference type="NCBI Taxonomy" id="42256"/>
    <lineage>
        <taxon>Bacteria</taxon>
        <taxon>Bacillati</taxon>
        <taxon>Actinomycetota</taxon>
        <taxon>Rubrobacteria</taxon>
        <taxon>Rubrobacterales</taxon>
        <taxon>Rubrobacteraceae</taxon>
        <taxon>Rubrobacter</taxon>
    </lineage>
</organism>
<comment type="similarity">
    <text evidence="1">Belongs to the fructosamine kinase family.</text>
</comment>
<dbReference type="HOGENOM" id="CLU_036517_0_1_11"/>
<dbReference type="Gene3D" id="3.90.1200.10">
    <property type="match status" value="1"/>
</dbReference>
<dbReference type="PIRSF" id="PIRSF006221">
    <property type="entry name" value="Ketosamine-3-kinase"/>
    <property type="match status" value="1"/>
</dbReference>
<dbReference type="AlphaFoldDB" id="A0A023X507"/>
<protein>
    <submittedName>
        <fullName evidence="3">Fructosamine kinase family protein</fullName>
    </submittedName>
</protein>
<dbReference type="RefSeq" id="WP_232226528.1">
    <property type="nucleotide sequence ID" value="NZ_CP007514.1"/>
</dbReference>
<dbReference type="SUPFAM" id="SSF56112">
    <property type="entry name" value="Protein kinase-like (PK-like)"/>
    <property type="match status" value="1"/>
</dbReference>
<dbReference type="InterPro" id="IPR016477">
    <property type="entry name" value="Fructo-/Ketosamine-3-kinase"/>
</dbReference>
<keyword evidence="4" id="KW-1185">Reference proteome</keyword>